<sequence>MRPQDVENHPIQSHSKYIVYILFPIYLERSQSLRSGIARLHQVSPHHNHHLDRDKSSQKTNYHLFKRGISTRNPVFSWADHPSLVTDAVENGWSRFAFTTFVSSSPSLKSARATLFGSCAANEKTNFEIGWEVCEGSADFMQKIRLNPNSKKTVSISVIRAALPLPGPNLGNSSFPQEAYFEITILACNEKNACDEIELGGKEKKGKSEGDKIKLIGEDFNAKNSPDSLNHVASSHSQRRTKIEEVKNEGVSVCVGLTGGGPLGLRNPGSYPGSIGFNSTGSELNSFFDSVKDEWGISDKVIGCGYNPSQKKVFFTVDAQLVHEIHCKTEDFGSPLYPTLAANTEITVLVNLGQSPLSLLRESTKNAESMLFRTIGNFSYLRL</sequence>
<gene>
    <name evidence="2" type="ORF">DH2020_027410</name>
</gene>
<dbReference type="PANTHER" id="PTHR44991">
    <property type="entry name" value="IMMUNOGLOBULIN SUPERFAMILY MEMBER 5"/>
    <property type="match status" value="1"/>
</dbReference>
<proteinExistence type="predicted"/>
<feature type="domain" description="SPRY" evidence="1">
    <location>
        <begin position="176"/>
        <end position="356"/>
    </location>
</feature>
<dbReference type="Pfam" id="PF00622">
    <property type="entry name" value="SPRY"/>
    <property type="match status" value="1"/>
</dbReference>
<evidence type="ECO:0000313" key="3">
    <source>
        <dbReference type="Proteomes" id="UP001318860"/>
    </source>
</evidence>
<reference evidence="2 3" key="1">
    <citation type="journal article" date="2021" name="Comput. Struct. Biotechnol. J.">
        <title>De novo genome assembly of the potent medicinal plant Rehmannia glutinosa using nanopore technology.</title>
        <authorList>
            <person name="Ma L."/>
            <person name="Dong C."/>
            <person name="Song C."/>
            <person name="Wang X."/>
            <person name="Zheng X."/>
            <person name="Niu Y."/>
            <person name="Chen S."/>
            <person name="Feng W."/>
        </authorList>
    </citation>
    <scope>NUCLEOTIDE SEQUENCE [LARGE SCALE GENOMIC DNA]</scope>
    <source>
        <strain evidence="2">DH-2019</strain>
    </source>
</reference>
<dbReference type="Gene3D" id="2.60.120.920">
    <property type="match status" value="1"/>
</dbReference>
<name>A0ABR0VU95_REHGL</name>
<comment type="caution">
    <text evidence="2">The sequence shown here is derived from an EMBL/GenBank/DDBJ whole genome shotgun (WGS) entry which is preliminary data.</text>
</comment>
<dbReference type="InterPro" id="IPR043136">
    <property type="entry name" value="B30.2/SPRY_sf"/>
</dbReference>
<evidence type="ECO:0000313" key="2">
    <source>
        <dbReference type="EMBL" id="KAK6138845.1"/>
    </source>
</evidence>
<organism evidence="2 3">
    <name type="scientific">Rehmannia glutinosa</name>
    <name type="common">Chinese foxglove</name>
    <dbReference type="NCBI Taxonomy" id="99300"/>
    <lineage>
        <taxon>Eukaryota</taxon>
        <taxon>Viridiplantae</taxon>
        <taxon>Streptophyta</taxon>
        <taxon>Embryophyta</taxon>
        <taxon>Tracheophyta</taxon>
        <taxon>Spermatophyta</taxon>
        <taxon>Magnoliopsida</taxon>
        <taxon>eudicotyledons</taxon>
        <taxon>Gunneridae</taxon>
        <taxon>Pentapetalae</taxon>
        <taxon>asterids</taxon>
        <taxon>lamiids</taxon>
        <taxon>Lamiales</taxon>
        <taxon>Orobanchaceae</taxon>
        <taxon>Rehmannieae</taxon>
        <taxon>Rehmannia</taxon>
    </lineage>
</organism>
<evidence type="ECO:0000259" key="1">
    <source>
        <dbReference type="SMART" id="SM00449"/>
    </source>
</evidence>
<dbReference type="EMBL" id="JABTTQ020000605">
    <property type="protein sequence ID" value="KAK6138845.1"/>
    <property type="molecule type" value="Genomic_DNA"/>
</dbReference>
<accession>A0ABR0VU95</accession>
<dbReference type="SMART" id="SM00449">
    <property type="entry name" value="SPRY"/>
    <property type="match status" value="1"/>
</dbReference>
<protein>
    <recommendedName>
        <fullName evidence="1">SPRY domain-containing protein</fullName>
    </recommendedName>
</protein>
<dbReference type="Proteomes" id="UP001318860">
    <property type="component" value="Unassembled WGS sequence"/>
</dbReference>
<keyword evidence="3" id="KW-1185">Reference proteome</keyword>
<dbReference type="InterPro" id="IPR003877">
    <property type="entry name" value="SPRY_dom"/>
</dbReference>
<dbReference type="PANTHER" id="PTHR44991:SF1">
    <property type="entry name" value="IMMUNOGLOBULIN SUPERFAMILY MEMBER 5"/>
    <property type="match status" value="1"/>
</dbReference>